<name>A0A1M4Y5V3_9BACT</name>
<evidence type="ECO:0000313" key="3">
    <source>
        <dbReference type="Proteomes" id="UP000184048"/>
    </source>
</evidence>
<gene>
    <name evidence="2" type="ORF">SAMN02745131_01605</name>
</gene>
<dbReference type="AlphaFoldDB" id="A0A1M4Y5V3"/>
<protein>
    <submittedName>
        <fullName evidence="2">Uncharacterized protein</fullName>
    </submittedName>
</protein>
<feature type="transmembrane region" description="Helical" evidence="1">
    <location>
        <begin position="93"/>
        <end position="114"/>
    </location>
</feature>
<keyword evidence="1" id="KW-1133">Transmembrane helix</keyword>
<evidence type="ECO:0000313" key="2">
    <source>
        <dbReference type="EMBL" id="SHF01006.1"/>
    </source>
</evidence>
<accession>A0A1M4Y5V3</accession>
<dbReference type="Proteomes" id="UP000184048">
    <property type="component" value="Unassembled WGS sequence"/>
</dbReference>
<keyword evidence="1" id="KW-0812">Transmembrane</keyword>
<sequence>MNLIPYENYYLTTKLTPHQVVSLLQNNIIPRSRDIFRSNTNTTRPYEGYIVHNTFEVSRIIQYRNSFLPIIKGQVYRENEGSRIHVKMKLHSVVAGFMLVWMSGVTLALIAVFIKMLVHKKFEPAIFFVLLMLLFGYGLTLGGFKYESNKSKMFLAQLLEANCI</sequence>
<reference evidence="2 3" key="1">
    <citation type="submission" date="2016-11" db="EMBL/GenBank/DDBJ databases">
        <authorList>
            <person name="Jaros S."/>
            <person name="Januszkiewicz K."/>
            <person name="Wedrychowicz H."/>
        </authorList>
    </citation>
    <scope>NUCLEOTIDE SEQUENCE [LARGE SCALE GENOMIC DNA]</scope>
    <source>
        <strain evidence="2 3">DSM 18119</strain>
    </source>
</reference>
<proteinExistence type="predicted"/>
<organism evidence="2 3">
    <name type="scientific">Flavisolibacter ginsengisoli DSM 18119</name>
    <dbReference type="NCBI Taxonomy" id="1121884"/>
    <lineage>
        <taxon>Bacteria</taxon>
        <taxon>Pseudomonadati</taxon>
        <taxon>Bacteroidota</taxon>
        <taxon>Chitinophagia</taxon>
        <taxon>Chitinophagales</taxon>
        <taxon>Chitinophagaceae</taxon>
        <taxon>Flavisolibacter</taxon>
    </lineage>
</organism>
<dbReference type="STRING" id="1121884.SAMN02745131_01605"/>
<keyword evidence="1" id="KW-0472">Membrane</keyword>
<feature type="transmembrane region" description="Helical" evidence="1">
    <location>
        <begin position="126"/>
        <end position="144"/>
    </location>
</feature>
<keyword evidence="3" id="KW-1185">Reference proteome</keyword>
<dbReference type="EMBL" id="FQUU01000005">
    <property type="protein sequence ID" value="SHF01006.1"/>
    <property type="molecule type" value="Genomic_DNA"/>
</dbReference>
<evidence type="ECO:0000256" key="1">
    <source>
        <dbReference type="SAM" id="Phobius"/>
    </source>
</evidence>